<proteinExistence type="predicted"/>
<dbReference type="Proteomes" id="UP000188532">
    <property type="component" value="Unassembled WGS sequence"/>
</dbReference>
<evidence type="ECO:0000313" key="3">
    <source>
        <dbReference type="Proteomes" id="UP000188532"/>
    </source>
</evidence>
<organism evidence="2 3">
    <name type="scientific">Mycobacterium kansasii</name>
    <dbReference type="NCBI Taxonomy" id="1768"/>
    <lineage>
        <taxon>Bacteria</taxon>
        <taxon>Bacillati</taxon>
        <taxon>Actinomycetota</taxon>
        <taxon>Actinomycetes</taxon>
        <taxon>Mycobacteriales</taxon>
        <taxon>Mycobacteriaceae</taxon>
        <taxon>Mycobacterium</taxon>
    </lineage>
</organism>
<evidence type="ECO:0000313" key="2">
    <source>
        <dbReference type="EMBL" id="OOK80711.1"/>
    </source>
</evidence>
<protein>
    <submittedName>
        <fullName evidence="2">Uncharacterized protein</fullName>
    </submittedName>
</protein>
<name>A0A1V3XQC7_MYCKA</name>
<reference evidence="2 3" key="1">
    <citation type="submission" date="2017-02" db="EMBL/GenBank/DDBJ databases">
        <title>Complete genome sequences of Mycobacterium kansasii strains isolated from rhesus macaques.</title>
        <authorList>
            <person name="Panda A."/>
            <person name="Nagaraj S."/>
            <person name="Zhao X."/>
            <person name="Tettelin H."/>
            <person name="Detolla L.J."/>
        </authorList>
    </citation>
    <scope>NUCLEOTIDE SEQUENCE [LARGE SCALE GENOMIC DNA]</scope>
    <source>
        <strain evidence="2 3">11-3469</strain>
    </source>
</reference>
<gene>
    <name evidence="2" type="ORF">BZL29_2773</name>
</gene>
<dbReference type="AlphaFoldDB" id="A0A1V3XQC7"/>
<sequence length="46" mass="4684">MTVRTDRACLRSPAGDTGVLPPGPPSPAIPQVKAGHLIDTCSTVCP</sequence>
<evidence type="ECO:0000256" key="1">
    <source>
        <dbReference type="SAM" id="MobiDB-lite"/>
    </source>
</evidence>
<comment type="caution">
    <text evidence="2">The sequence shown here is derived from an EMBL/GenBank/DDBJ whole genome shotgun (WGS) entry which is preliminary data.</text>
</comment>
<feature type="region of interest" description="Disordered" evidence="1">
    <location>
        <begin position="1"/>
        <end position="32"/>
    </location>
</feature>
<dbReference type="EMBL" id="MVBN01000002">
    <property type="protein sequence ID" value="OOK80711.1"/>
    <property type="molecule type" value="Genomic_DNA"/>
</dbReference>
<accession>A0A1V3XQC7</accession>